<dbReference type="AlphaFoldDB" id="A0A438J159"/>
<dbReference type="Pfam" id="PF09735">
    <property type="entry name" value="Nckap1"/>
    <property type="match status" value="1"/>
</dbReference>
<name>A0A438J159_VITVI</name>
<evidence type="ECO:0000313" key="3">
    <source>
        <dbReference type="EMBL" id="RVX02685.1"/>
    </source>
</evidence>
<feature type="compositionally biased region" description="Polar residues" evidence="2">
    <location>
        <begin position="7"/>
        <end position="19"/>
    </location>
</feature>
<reference evidence="3 4" key="1">
    <citation type="journal article" date="2018" name="PLoS Genet.">
        <title>Population sequencing reveals clonal diversity and ancestral inbreeding in the grapevine cultivar Chardonnay.</title>
        <authorList>
            <person name="Roach M.J."/>
            <person name="Johnson D.L."/>
            <person name="Bohlmann J."/>
            <person name="van Vuuren H.J."/>
            <person name="Jones S.J."/>
            <person name="Pretorius I.S."/>
            <person name="Schmidt S.A."/>
            <person name="Borneman A.R."/>
        </authorList>
    </citation>
    <scope>NUCLEOTIDE SEQUENCE [LARGE SCALE GENOMIC DNA]</scope>
    <source>
        <strain evidence="4">cv. Chardonnay</strain>
        <tissue evidence="3">Leaf</tissue>
    </source>
</reference>
<feature type="compositionally biased region" description="Low complexity" evidence="2">
    <location>
        <begin position="52"/>
        <end position="63"/>
    </location>
</feature>
<evidence type="ECO:0000256" key="1">
    <source>
        <dbReference type="ARBA" id="ARBA00037947"/>
    </source>
</evidence>
<gene>
    <name evidence="3" type="primary">NAP1_3</name>
    <name evidence="3" type="ORF">CK203_016343</name>
</gene>
<proteinExistence type="inferred from homology"/>
<feature type="region of interest" description="Disordered" evidence="2">
    <location>
        <begin position="42"/>
        <end position="65"/>
    </location>
</feature>
<dbReference type="PANTHER" id="PTHR12093:SF10">
    <property type="entry name" value="MEMBRANE-ASSOCIATED PROTEIN HEM"/>
    <property type="match status" value="1"/>
</dbReference>
<feature type="region of interest" description="Disordered" evidence="2">
    <location>
        <begin position="1"/>
        <end position="28"/>
    </location>
</feature>
<dbReference type="PANTHER" id="PTHR12093">
    <property type="entry name" value="NCK-ASSOCIATED PROTEIN 1"/>
    <property type="match status" value="1"/>
</dbReference>
<dbReference type="InterPro" id="IPR019137">
    <property type="entry name" value="Nck-associated_protein-1"/>
</dbReference>
<comment type="similarity">
    <text evidence="1">Belongs to the HEM-1/HEM-2 family.</text>
</comment>
<dbReference type="EMBL" id="QGNW01000069">
    <property type="protein sequence ID" value="RVX02685.1"/>
    <property type="molecule type" value="Genomic_DNA"/>
</dbReference>
<evidence type="ECO:0000313" key="4">
    <source>
        <dbReference type="Proteomes" id="UP000288805"/>
    </source>
</evidence>
<sequence length="208" mass="23522">MAKSRQHFANQDASLSPTAGRSREWDGPSRWSEYLNLQVTSPMTSRSHRNVSSDGQAQSSSGSHKGLNMQSILESRCFPPTVPGFGVLLSKKFPEHHIKLQLERVDKVALDALHENAEVHLQSLEPWVQLLLDLMAFWEQALRLILDLSSTVITLLPHQNSLILHAFMDLFCSFVRVNLFSEKASPLHAVLVPCFSFFAKALWLRNFD</sequence>
<evidence type="ECO:0000256" key="2">
    <source>
        <dbReference type="SAM" id="MobiDB-lite"/>
    </source>
</evidence>
<organism evidence="3 4">
    <name type="scientific">Vitis vinifera</name>
    <name type="common">Grape</name>
    <dbReference type="NCBI Taxonomy" id="29760"/>
    <lineage>
        <taxon>Eukaryota</taxon>
        <taxon>Viridiplantae</taxon>
        <taxon>Streptophyta</taxon>
        <taxon>Embryophyta</taxon>
        <taxon>Tracheophyta</taxon>
        <taxon>Spermatophyta</taxon>
        <taxon>Magnoliopsida</taxon>
        <taxon>eudicotyledons</taxon>
        <taxon>Gunneridae</taxon>
        <taxon>Pentapetalae</taxon>
        <taxon>rosids</taxon>
        <taxon>Vitales</taxon>
        <taxon>Vitaceae</taxon>
        <taxon>Viteae</taxon>
        <taxon>Vitis</taxon>
    </lineage>
</organism>
<protein>
    <submittedName>
        <fullName evidence="3">Protein NAP1</fullName>
    </submittedName>
</protein>
<accession>A0A438J159</accession>
<comment type="caution">
    <text evidence="3">The sequence shown here is derived from an EMBL/GenBank/DDBJ whole genome shotgun (WGS) entry which is preliminary data.</text>
</comment>
<dbReference type="Proteomes" id="UP000288805">
    <property type="component" value="Unassembled WGS sequence"/>
</dbReference>